<dbReference type="GO" id="GO:0009451">
    <property type="term" value="P:RNA modification"/>
    <property type="evidence" value="ECO:0007669"/>
    <property type="project" value="InterPro"/>
</dbReference>
<evidence type="ECO:0000256" key="4">
    <source>
        <dbReference type="SAM" id="Phobius"/>
    </source>
</evidence>
<dbReference type="Gene3D" id="1.25.40.10">
    <property type="entry name" value="Tetratricopeptide repeat domain"/>
    <property type="match status" value="4"/>
</dbReference>
<dbReference type="eggNOG" id="KOG4197">
    <property type="taxonomic scope" value="Eukaryota"/>
</dbReference>
<feature type="domain" description="DYW" evidence="5">
    <location>
        <begin position="656"/>
        <end position="744"/>
    </location>
</feature>
<dbReference type="PROSITE" id="PS51375">
    <property type="entry name" value="PPR"/>
    <property type="match status" value="5"/>
</dbReference>
<dbReference type="InterPro" id="IPR002885">
    <property type="entry name" value="PPR_rpt"/>
</dbReference>
<dbReference type="InterPro" id="IPR046848">
    <property type="entry name" value="E_motif"/>
</dbReference>
<feature type="transmembrane region" description="Helical" evidence="4">
    <location>
        <begin position="442"/>
        <end position="465"/>
    </location>
</feature>
<dbReference type="InterPro" id="IPR046960">
    <property type="entry name" value="PPR_At4g14850-like_plant"/>
</dbReference>
<keyword evidence="4" id="KW-1133">Transmembrane helix</keyword>
<keyword evidence="4" id="KW-0472">Membrane</keyword>
<reference evidence="7 8" key="1">
    <citation type="submission" date="2025-04" db="UniProtKB">
        <authorList>
            <consortium name="RefSeq"/>
        </authorList>
    </citation>
    <scope>IDENTIFICATION</scope>
</reference>
<dbReference type="GeneID" id="104586310"/>
<protein>
    <submittedName>
        <fullName evidence="7 8">Pentatricopeptide repeat-containing protein At2g29760, chloroplastic-like</fullName>
    </submittedName>
</protein>
<dbReference type="Proteomes" id="UP000189703">
    <property type="component" value="Unplaced"/>
</dbReference>
<dbReference type="OrthoDB" id="330671at2759"/>
<evidence type="ECO:0000313" key="7">
    <source>
        <dbReference type="RefSeq" id="XP_010241790.1"/>
    </source>
</evidence>
<dbReference type="Pfam" id="PF13041">
    <property type="entry name" value="PPR_2"/>
    <property type="match status" value="3"/>
</dbReference>
<dbReference type="NCBIfam" id="TIGR00756">
    <property type="entry name" value="PPR"/>
    <property type="match status" value="6"/>
</dbReference>
<dbReference type="KEGG" id="nnu:104586310"/>
<dbReference type="PANTHER" id="PTHR47926:SF436">
    <property type="entry name" value="PENTATRICOPEPTIDE REPEAT-CONTAINING PROTEIN ELI1, CHLOROPLASTIC-LIKE ISOFORM X2"/>
    <property type="match status" value="1"/>
</dbReference>
<keyword evidence="2" id="KW-0677">Repeat</keyword>
<gene>
    <name evidence="7 8" type="primary">LOC104586310</name>
</gene>
<feature type="repeat" description="PPR" evidence="3">
    <location>
        <begin position="441"/>
        <end position="475"/>
    </location>
</feature>
<dbReference type="Pfam" id="PF20430">
    <property type="entry name" value="Eplus_motif"/>
    <property type="match status" value="1"/>
</dbReference>
<dbReference type="RefSeq" id="XP_019056208.1">
    <property type="nucleotide sequence ID" value="XM_019200663.1"/>
</dbReference>
<evidence type="ECO:0000256" key="3">
    <source>
        <dbReference type="PROSITE-ProRule" id="PRU00708"/>
    </source>
</evidence>
<dbReference type="FunFam" id="1.25.40.10:FF:000690">
    <property type="entry name" value="Pentatricopeptide repeat-containing protein"/>
    <property type="match status" value="1"/>
</dbReference>
<dbReference type="RefSeq" id="XP_010241790.1">
    <property type="nucleotide sequence ID" value="XM_010243488.2"/>
</dbReference>
<dbReference type="InterPro" id="IPR046849">
    <property type="entry name" value="E2_motif"/>
</dbReference>
<evidence type="ECO:0000256" key="2">
    <source>
        <dbReference type="ARBA" id="ARBA00022737"/>
    </source>
</evidence>
<dbReference type="FunFam" id="1.25.40.10:FF:000470">
    <property type="entry name" value="Pentatricopeptide repeat-containing protein At5g66520"/>
    <property type="match status" value="1"/>
</dbReference>
<evidence type="ECO:0000313" key="8">
    <source>
        <dbReference type="RefSeq" id="XP_019056208.1"/>
    </source>
</evidence>
<dbReference type="Pfam" id="PF20431">
    <property type="entry name" value="E_motif"/>
    <property type="match status" value="1"/>
</dbReference>
<evidence type="ECO:0000313" key="6">
    <source>
        <dbReference type="Proteomes" id="UP000189703"/>
    </source>
</evidence>
<organism evidence="6 8">
    <name type="scientific">Nelumbo nucifera</name>
    <name type="common">Sacred lotus</name>
    <dbReference type="NCBI Taxonomy" id="4432"/>
    <lineage>
        <taxon>Eukaryota</taxon>
        <taxon>Viridiplantae</taxon>
        <taxon>Streptophyta</taxon>
        <taxon>Embryophyta</taxon>
        <taxon>Tracheophyta</taxon>
        <taxon>Spermatophyta</taxon>
        <taxon>Magnoliopsida</taxon>
        <taxon>Proteales</taxon>
        <taxon>Nelumbonaceae</taxon>
        <taxon>Nelumbo</taxon>
    </lineage>
</organism>
<evidence type="ECO:0000259" key="5">
    <source>
        <dbReference type="Pfam" id="PF14432"/>
    </source>
</evidence>
<dbReference type="OMA" id="EMKGEMH"/>
<comment type="similarity">
    <text evidence="1">Belongs to the PPR family. PCMP-H subfamily.</text>
</comment>
<name>A0A1U8QBQ1_NELNU</name>
<feature type="repeat" description="PPR" evidence="3">
    <location>
        <begin position="341"/>
        <end position="375"/>
    </location>
</feature>
<dbReference type="Pfam" id="PF14432">
    <property type="entry name" value="DYW_deaminase"/>
    <property type="match status" value="1"/>
</dbReference>
<feature type="repeat" description="PPR" evidence="3">
    <location>
        <begin position="77"/>
        <end position="111"/>
    </location>
</feature>
<keyword evidence="4" id="KW-0812">Transmembrane</keyword>
<feature type="repeat" description="PPR" evidence="3">
    <location>
        <begin position="279"/>
        <end position="313"/>
    </location>
</feature>
<dbReference type="Pfam" id="PF01535">
    <property type="entry name" value="PPR"/>
    <property type="match status" value="6"/>
</dbReference>
<dbReference type="InterPro" id="IPR011990">
    <property type="entry name" value="TPR-like_helical_dom_sf"/>
</dbReference>
<dbReference type="InterPro" id="IPR032867">
    <property type="entry name" value="DYW_dom"/>
</dbReference>
<dbReference type="GO" id="GO:0003729">
    <property type="term" value="F:mRNA binding"/>
    <property type="evidence" value="ECO:0007669"/>
    <property type="project" value="UniProtKB-ARBA"/>
</dbReference>
<dbReference type="AlphaFoldDB" id="A0A1U8QBQ1"/>
<evidence type="ECO:0000256" key="1">
    <source>
        <dbReference type="ARBA" id="ARBA00006643"/>
    </source>
</evidence>
<accession>A0A1U8QBQ1</accession>
<dbReference type="GO" id="GO:0008270">
    <property type="term" value="F:zinc ion binding"/>
    <property type="evidence" value="ECO:0007669"/>
    <property type="project" value="InterPro"/>
</dbReference>
<keyword evidence="6" id="KW-1185">Reference proteome</keyword>
<sequence length="746" mass="83503">MRLTSITKLLKLRRPHEFLMEHCSDMKELMKFHCQIITNGLSTETIFLSTLLSFCATPTSGNLGYARLIFSQIDMPNVFMFNTMIRGYAWSFNPKEAISVYIHMLRSGLFPNKYTFPFVIKALSRVTDSTNGEAIHSSIIKFGHDLDIFVSNSLMHMYENFGFTEAIFKLFNGISKPDLVSWNIVIGNFSQYGCPSDALIAFGEMCSSGVKPSAVTLLALLSACSKLGDLHLGKSIHLYIIKKDMQMSVNLENSLLDMYAKLGDLVSAGKLFCRMSVKTVISWTSMVDGLVRIGEVERASLLFNQMPCRDTTSWNAMLNGFIVARDMDSANQHFKAIPQRDLVSWNSMIVGYAQNKKIVKALEFFREMQISGVKPDQITLASVLTVCGLIGALDHGEVTHSCMEKQNIKGEEIEIALMDMYCKCGAPRKALKVFDEMFRKSVLAWSAMIVGFAMNGLAKSALLFFSRMQVAGIRPNEITFLGVLCACSYAGLVKEGQTFFNAMKQVYDIQPRSEHYGCMVDILGRAGLLYEAESFIQNMPIKPDAGVWGALLGACKMHDEVHMGENVAKILTDMDPNDSGRYVLLSNIYAAQKRWPDVERVRKLMRAHGVRKTPGVSLIELRGEMHQFLAGDTSHPDTQEIYLTLEEITRRLKGAGYEPDGAQVLFDIDNEDKEQVIFYHSEKLAIAYGILKAAPGTAIRVVTNLHVCGDCHSAAKSISKVFNRKIIIRDRNRFHHFRKGECSCLG</sequence>
<proteinExistence type="inferred from homology"/>
<dbReference type="PANTHER" id="PTHR47926">
    <property type="entry name" value="PENTATRICOPEPTIDE REPEAT-CONTAINING PROTEIN"/>
    <property type="match status" value="1"/>
</dbReference>
<feature type="repeat" description="PPR" evidence="3">
    <location>
        <begin position="178"/>
        <end position="212"/>
    </location>
</feature>